<protein>
    <submittedName>
        <fullName evidence="2">Uncharacterized protein</fullName>
    </submittedName>
</protein>
<dbReference type="EMBL" id="HBGY01005321">
    <property type="protein sequence ID" value="CAD9561842.1"/>
    <property type="molecule type" value="Transcribed_RNA"/>
</dbReference>
<keyword evidence="1" id="KW-0472">Membrane</keyword>
<evidence type="ECO:0000313" key="2">
    <source>
        <dbReference type="EMBL" id="CAD9561842.1"/>
    </source>
</evidence>
<name>A0A7S2NW82_9STRA</name>
<dbReference type="AlphaFoldDB" id="A0A7S2NW82"/>
<keyword evidence="1" id="KW-0812">Transmembrane</keyword>
<proteinExistence type="predicted"/>
<evidence type="ECO:0000256" key="1">
    <source>
        <dbReference type="SAM" id="Phobius"/>
    </source>
</evidence>
<feature type="transmembrane region" description="Helical" evidence="1">
    <location>
        <begin position="652"/>
        <end position="671"/>
    </location>
</feature>
<organism evidence="2">
    <name type="scientific">Leptocylindrus danicus</name>
    <dbReference type="NCBI Taxonomy" id="163516"/>
    <lineage>
        <taxon>Eukaryota</taxon>
        <taxon>Sar</taxon>
        <taxon>Stramenopiles</taxon>
        <taxon>Ochrophyta</taxon>
        <taxon>Bacillariophyta</taxon>
        <taxon>Coscinodiscophyceae</taxon>
        <taxon>Chaetocerotophycidae</taxon>
        <taxon>Leptocylindrales</taxon>
        <taxon>Leptocylindraceae</taxon>
        <taxon>Leptocylindrus</taxon>
    </lineage>
</organism>
<reference evidence="2" key="1">
    <citation type="submission" date="2021-01" db="EMBL/GenBank/DDBJ databases">
        <authorList>
            <person name="Corre E."/>
            <person name="Pelletier E."/>
            <person name="Niang G."/>
            <person name="Scheremetjew M."/>
            <person name="Finn R."/>
            <person name="Kale V."/>
            <person name="Holt S."/>
            <person name="Cochrane G."/>
            <person name="Meng A."/>
            <person name="Brown T."/>
            <person name="Cohen L."/>
        </authorList>
    </citation>
    <scope>NUCLEOTIDE SEQUENCE</scope>
    <source>
        <strain evidence="2">B650</strain>
    </source>
</reference>
<feature type="transmembrane region" description="Helical" evidence="1">
    <location>
        <begin position="360"/>
        <end position="382"/>
    </location>
</feature>
<keyword evidence="1" id="KW-1133">Transmembrane helix</keyword>
<sequence length="758" mass="89311">MTDQVDYTVVNVQNYVRFHSEDDSPWTMEQILTARVLMEEEHPRRINPSVRSLLRSIVKNDESMSRNGSFQPGDWVEVMGPDMKWKLDMVEKALPIGNSGEFIYKVGPRGQLKRIELRAPEEGLLRVFGSRPWIWQQWALLKVENLLRFHEGHPHDFERLDIPEYARYLWLRWINDPDNYGFLRQLDDLRLASASELLFDHIMKPFYILDEIRREERWDFTDDVFSVFSYMSLLGKGAFPVCLFCIIMQFVIPLLLLMESLTIANYDTWAKEDDRSYFDYVIKIFCVTDDEAQCTRLRVTTLMIGGVQMLYLLQVGPDMAAKFAQIIGAGRFVPEYSVGRVNAMRQIVREKNEDRIEQKFGLFLDFYMNSLYVYLLFILNLYNIFSKVDPFEVLYNAIALEFVYLMDENYVSLTWWDHDRRFLKAGVMEVALQGQVNITALACSKEFARLFDVAQRIVLEACENDSWLLNSVSQSNVDSENIKYMDKSELHDYFVTKKLKENSLWNHEFIKQPVDFGSFGKSLDSLHNIFSGQHRSTIFDRYRSFRTWSRWNKVLFIAEIPKVDELFEKDANGNQIIQMELERRKATEEEPFRNFDRDVGTLDFDEFVKKRKADVLSGRALRRNLIQVLRKGKYPSVLLQSFTCCIDGAFQWLAYFLQLSFPTINLVLLFLQGFCWARYIDILENDSAETRCNCQLVSDEYPAFKQMFGIFDENGLFLRYQCDDLLDFVLNITLSGYTPEEYLAIQQEQQMQMQMQQQ</sequence>
<accession>A0A7S2NW82</accession>
<feature type="transmembrane region" description="Helical" evidence="1">
    <location>
        <begin position="237"/>
        <end position="257"/>
    </location>
</feature>
<gene>
    <name evidence="2" type="ORF">LDAN0321_LOCUS3249</name>
</gene>